<dbReference type="GO" id="GO:0006351">
    <property type="term" value="P:DNA-templated transcription"/>
    <property type="evidence" value="ECO:0007669"/>
    <property type="project" value="TreeGrafter"/>
</dbReference>
<name>A0A369TMU8_9RHOB</name>
<dbReference type="PROSITE" id="PS50931">
    <property type="entry name" value="HTH_LYSR"/>
    <property type="match status" value="1"/>
</dbReference>
<comment type="similarity">
    <text evidence="1">Belongs to the LysR transcriptional regulatory family.</text>
</comment>
<dbReference type="Pfam" id="PF00126">
    <property type="entry name" value="HTH_1"/>
    <property type="match status" value="1"/>
</dbReference>
<dbReference type="InterPro" id="IPR036388">
    <property type="entry name" value="WH-like_DNA-bd_sf"/>
</dbReference>
<evidence type="ECO:0000256" key="1">
    <source>
        <dbReference type="ARBA" id="ARBA00009437"/>
    </source>
</evidence>
<dbReference type="Gene3D" id="1.10.10.10">
    <property type="entry name" value="Winged helix-like DNA-binding domain superfamily/Winged helix DNA-binding domain"/>
    <property type="match status" value="1"/>
</dbReference>
<dbReference type="SUPFAM" id="SSF46785">
    <property type="entry name" value="Winged helix' DNA-binding domain"/>
    <property type="match status" value="1"/>
</dbReference>
<dbReference type="Proteomes" id="UP000253977">
    <property type="component" value="Unassembled WGS sequence"/>
</dbReference>
<dbReference type="PANTHER" id="PTHR30537">
    <property type="entry name" value="HTH-TYPE TRANSCRIPTIONAL REGULATOR"/>
    <property type="match status" value="1"/>
</dbReference>
<feature type="domain" description="HTH lysR-type" evidence="2">
    <location>
        <begin position="1"/>
        <end position="59"/>
    </location>
</feature>
<reference evidence="3 4" key="1">
    <citation type="submission" date="2018-07" db="EMBL/GenBank/DDBJ databases">
        <title>Thalassococcus profundi sp. nov., a marine bacterium isolated from deep seawater of Okinawa Trough.</title>
        <authorList>
            <person name="Yu M."/>
        </authorList>
    </citation>
    <scope>NUCLEOTIDE SEQUENCE [LARGE SCALE GENOMIC DNA]</scope>
    <source>
        <strain evidence="3 4">WRAS1</strain>
    </source>
</reference>
<dbReference type="RefSeq" id="WP_114510638.1">
    <property type="nucleotide sequence ID" value="NZ_QPMK01000005.1"/>
</dbReference>
<protein>
    <submittedName>
        <fullName evidence="3">LysR family transcriptional regulator</fullName>
    </submittedName>
</protein>
<dbReference type="InterPro" id="IPR036390">
    <property type="entry name" value="WH_DNA-bd_sf"/>
</dbReference>
<proteinExistence type="inferred from homology"/>
<comment type="caution">
    <text evidence="3">The sequence shown here is derived from an EMBL/GenBank/DDBJ whole genome shotgun (WGS) entry which is preliminary data.</text>
</comment>
<dbReference type="PANTHER" id="PTHR30537:SF3">
    <property type="entry name" value="TRANSCRIPTIONAL REGULATORY PROTEIN"/>
    <property type="match status" value="1"/>
</dbReference>
<organism evidence="3 4">
    <name type="scientific">Thalassococcus profundi</name>
    <dbReference type="NCBI Taxonomy" id="2282382"/>
    <lineage>
        <taxon>Bacteria</taxon>
        <taxon>Pseudomonadati</taxon>
        <taxon>Pseudomonadota</taxon>
        <taxon>Alphaproteobacteria</taxon>
        <taxon>Rhodobacterales</taxon>
        <taxon>Roseobacteraceae</taxon>
        <taxon>Thalassococcus</taxon>
    </lineage>
</organism>
<dbReference type="AlphaFoldDB" id="A0A369TMU8"/>
<evidence type="ECO:0000259" key="2">
    <source>
        <dbReference type="PROSITE" id="PS50931"/>
    </source>
</evidence>
<keyword evidence="4" id="KW-1185">Reference proteome</keyword>
<dbReference type="GO" id="GO:0003700">
    <property type="term" value="F:DNA-binding transcription factor activity"/>
    <property type="evidence" value="ECO:0007669"/>
    <property type="project" value="InterPro"/>
</dbReference>
<evidence type="ECO:0000313" key="4">
    <source>
        <dbReference type="Proteomes" id="UP000253977"/>
    </source>
</evidence>
<evidence type="ECO:0000313" key="3">
    <source>
        <dbReference type="EMBL" id="RDD66588.1"/>
    </source>
</evidence>
<dbReference type="InterPro" id="IPR058163">
    <property type="entry name" value="LysR-type_TF_proteobact-type"/>
</dbReference>
<dbReference type="GO" id="GO:0043565">
    <property type="term" value="F:sequence-specific DNA binding"/>
    <property type="evidence" value="ECO:0007669"/>
    <property type="project" value="TreeGrafter"/>
</dbReference>
<dbReference type="InterPro" id="IPR000847">
    <property type="entry name" value="LysR_HTH_N"/>
</dbReference>
<sequence>MTNWDDLRFLVAVSKAGTMSGAARLLGTNTATVSRRIERLSDTLGTPAFVKAADGWQPSPQVAKLIQLAQNFDGLLQSALNARGTHSEAAPVQIKLGCFPIVTREILVPGLERHAKALTGISISFHDRIFGDGLGDHDIVLQLGAPSSGRVITRKVGAFTVRVYGYGKAAPGSDWVGLTEEHDAHPIMRTAQAYFGKPPRYRTDSLHALSSIMQATRLPGLMAEQTAAQDPDLAELDPDLAPQVAEIWMLYHESRRTDPGIRLTADWILQCFQDAADDLPETTAVRTCA</sequence>
<dbReference type="SUPFAM" id="SSF53850">
    <property type="entry name" value="Periplasmic binding protein-like II"/>
    <property type="match status" value="1"/>
</dbReference>
<gene>
    <name evidence="3" type="ORF">DU478_09095</name>
</gene>
<dbReference type="OrthoDB" id="7768317at2"/>
<dbReference type="EMBL" id="QPMK01000005">
    <property type="protein sequence ID" value="RDD66588.1"/>
    <property type="molecule type" value="Genomic_DNA"/>
</dbReference>
<accession>A0A369TMU8</accession>